<comment type="caution">
    <text evidence="3">The sequence shown here is derived from an EMBL/GenBank/DDBJ whole genome shotgun (WGS) entry which is preliminary data.</text>
</comment>
<evidence type="ECO:0000259" key="2">
    <source>
        <dbReference type="Pfam" id="PF24355"/>
    </source>
</evidence>
<evidence type="ECO:0000313" key="3">
    <source>
        <dbReference type="EMBL" id="KAK6336072.1"/>
    </source>
</evidence>
<feature type="region of interest" description="Disordered" evidence="1">
    <location>
        <begin position="615"/>
        <end position="642"/>
    </location>
</feature>
<sequence length="642" mass="70560">MSLRHTIRSLLTGPQAQAQAPLNGPPQPYTGYPPLPAAYPFQHQPQPQPQQQQQQQFYAGYTPPPHQQQHHPQQQQYHQQEYQQQYQQQYQNHQQHQQQHYNYHQPQPQQQQQQQQFHHHSQGQPFYGQQPPPPHAQPLQQSPINPSVPQNVGSPLAAPVYHQPHSSPASPHAQQAPALFGAPPPIPSATHPSRQAHAQPPGHSYHHPSNSTATAYQDIPTSPPPPYVQTPQHGQTTFSHPSVPQTPSLSNVVAPPHGSPRGPTTLPSAASYQPPYAAPDKQEQELLNNLARPANEIQPTPSTAQSRDIFPPVLQQGSCTAAAAAAAALSPSSTAVTADEPSSPRVPGSLSTSSGIIHPSLLAQWTAAARQPNSPQHPSGRHTQSYNQELPSASNPHIASAQTTRPGHKSTGSVNRSLTFSKKNSDGSPNWSGTLLTIDGLPSETFTRFVDGIYNYAGQDDDPLGLTPDQMRVLFERLEIPDQDNHPKRLALNAHKMHAADPTNFLNTSMIQFYTTFNLTYITEANLMPLITRDGFQQYMTTSVLVDPSAMHICFNRLLAKFGHHIIDPPTKKPFGSVQIDRNCYPAIPNDQYVGQYRKQSEALAAKEKMDFTSYSGQRQTDVATPTSANGPGYGHQSSWGI</sequence>
<protein>
    <recommendedName>
        <fullName evidence="2">DUF7514 domain-containing protein</fullName>
    </recommendedName>
</protein>
<feature type="compositionally biased region" description="Polar residues" evidence="1">
    <location>
        <begin position="371"/>
        <end position="432"/>
    </location>
</feature>
<feature type="region of interest" description="Disordered" evidence="1">
    <location>
        <begin position="1"/>
        <end position="276"/>
    </location>
</feature>
<evidence type="ECO:0000313" key="4">
    <source>
        <dbReference type="Proteomes" id="UP001375240"/>
    </source>
</evidence>
<proteinExistence type="predicted"/>
<reference evidence="3 4" key="1">
    <citation type="submission" date="2019-10" db="EMBL/GenBank/DDBJ databases">
        <authorList>
            <person name="Palmer J.M."/>
        </authorList>
    </citation>
    <scope>NUCLEOTIDE SEQUENCE [LARGE SCALE GENOMIC DNA]</scope>
    <source>
        <strain evidence="3 4">TWF696</strain>
    </source>
</reference>
<accession>A0AAV9U5I9</accession>
<feature type="compositionally biased region" description="Low complexity" evidence="1">
    <location>
        <begin position="162"/>
        <end position="178"/>
    </location>
</feature>
<dbReference type="Proteomes" id="UP001375240">
    <property type="component" value="Unassembled WGS sequence"/>
</dbReference>
<feature type="domain" description="DUF7514" evidence="2">
    <location>
        <begin position="433"/>
        <end position="594"/>
    </location>
</feature>
<evidence type="ECO:0000256" key="1">
    <source>
        <dbReference type="SAM" id="MobiDB-lite"/>
    </source>
</evidence>
<feature type="compositionally biased region" description="Low complexity" evidence="1">
    <location>
        <begin position="267"/>
        <end position="276"/>
    </location>
</feature>
<dbReference type="EMBL" id="JAVHNQ010000011">
    <property type="protein sequence ID" value="KAK6336072.1"/>
    <property type="molecule type" value="Genomic_DNA"/>
</dbReference>
<feature type="compositionally biased region" description="Pro residues" evidence="1">
    <location>
        <begin position="23"/>
        <end position="37"/>
    </location>
</feature>
<name>A0AAV9U5I9_9PEZI</name>
<feature type="compositionally biased region" description="Polar residues" evidence="1">
    <location>
        <begin position="233"/>
        <end position="251"/>
    </location>
</feature>
<feature type="region of interest" description="Disordered" evidence="1">
    <location>
        <begin position="367"/>
        <end position="432"/>
    </location>
</feature>
<dbReference type="InterPro" id="IPR055936">
    <property type="entry name" value="DUF7514"/>
</dbReference>
<feature type="compositionally biased region" description="Polar residues" evidence="1">
    <location>
        <begin position="144"/>
        <end position="153"/>
    </location>
</feature>
<dbReference type="AlphaFoldDB" id="A0AAV9U5I9"/>
<feature type="compositionally biased region" description="Low complexity" evidence="1">
    <location>
        <begin position="42"/>
        <end position="56"/>
    </location>
</feature>
<organism evidence="3 4">
    <name type="scientific">Orbilia brochopaga</name>
    <dbReference type="NCBI Taxonomy" id="3140254"/>
    <lineage>
        <taxon>Eukaryota</taxon>
        <taxon>Fungi</taxon>
        <taxon>Dikarya</taxon>
        <taxon>Ascomycota</taxon>
        <taxon>Pezizomycotina</taxon>
        <taxon>Orbiliomycetes</taxon>
        <taxon>Orbiliales</taxon>
        <taxon>Orbiliaceae</taxon>
        <taxon>Orbilia</taxon>
    </lineage>
</organism>
<dbReference type="Pfam" id="PF24355">
    <property type="entry name" value="DUF7514"/>
    <property type="match status" value="1"/>
</dbReference>
<gene>
    <name evidence="3" type="ORF">TWF696_001641</name>
</gene>
<keyword evidence="4" id="KW-1185">Reference proteome</keyword>
<feature type="region of interest" description="Disordered" evidence="1">
    <location>
        <begin position="334"/>
        <end position="354"/>
    </location>
</feature>
<feature type="compositionally biased region" description="Low complexity" evidence="1">
    <location>
        <begin position="70"/>
        <end position="129"/>
    </location>
</feature>